<organism evidence="2 3">
    <name type="scientific">Phytophthora sojae (strain P6497)</name>
    <name type="common">Soybean stem and root rot agent</name>
    <name type="synonym">Phytophthora megasperma f. sp. glycines</name>
    <dbReference type="NCBI Taxonomy" id="1094619"/>
    <lineage>
        <taxon>Eukaryota</taxon>
        <taxon>Sar</taxon>
        <taxon>Stramenopiles</taxon>
        <taxon>Oomycota</taxon>
        <taxon>Peronosporomycetes</taxon>
        <taxon>Peronosporales</taxon>
        <taxon>Peronosporaceae</taxon>
        <taxon>Phytophthora</taxon>
    </lineage>
</organism>
<dbReference type="Proteomes" id="UP000002640">
    <property type="component" value="Unassembled WGS sequence"/>
</dbReference>
<dbReference type="EMBL" id="JH159153">
    <property type="protein sequence ID" value="EGZ19143.1"/>
    <property type="molecule type" value="Genomic_DNA"/>
</dbReference>
<evidence type="ECO:0000259" key="1">
    <source>
        <dbReference type="Pfam" id="PF17921"/>
    </source>
</evidence>
<dbReference type="KEGG" id="psoj:PHYSODRAFT_463517"/>
<dbReference type="Pfam" id="PF17921">
    <property type="entry name" value="Integrase_H2C2"/>
    <property type="match status" value="1"/>
</dbReference>
<dbReference type="GeneID" id="20653335"/>
<keyword evidence="3" id="KW-1185">Reference proteome</keyword>
<accession>G4Z9M9</accession>
<dbReference type="RefSeq" id="XP_009521860.1">
    <property type="nucleotide sequence ID" value="XM_009523565.1"/>
</dbReference>
<dbReference type="SMR" id="G4Z9M9"/>
<protein>
    <recommendedName>
        <fullName evidence="1">Integrase zinc-binding domain-containing protein</fullName>
    </recommendedName>
</protein>
<name>G4Z9M9_PHYSP</name>
<dbReference type="AlphaFoldDB" id="G4Z9M9"/>
<feature type="domain" description="Integrase zinc-binding" evidence="1">
    <location>
        <begin position="3"/>
        <end position="27"/>
    </location>
</feature>
<evidence type="ECO:0000313" key="2">
    <source>
        <dbReference type="EMBL" id="EGZ19143.1"/>
    </source>
</evidence>
<evidence type="ECO:0000313" key="3">
    <source>
        <dbReference type="Proteomes" id="UP000002640"/>
    </source>
</evidence>
<feature type="non-terminal residue" evidence="2">
    <location>
        <position position="96"/>
    </location>
</feature>
<reference evidence="2 3" key="1">
    <citation type="journal article" date="2006" name="Science">
        <title>Phytophthora genome sequences uncover evolutionary origins and mechanisms of pathogenesis.</title>
        <authorList>
            <person name="Tyler B.M."/>
            <person name="Tripathy S."/>
            <person name="Zhang X."/>
            <person name="Dehal P."/>
            <person name="Jiang R.H."/>
            <person name="Aerts A."/>
            <person name="Arredondo F.D."/>
            <person name="Baxter L."/>
            <person name="Bensasson D."/>
            <person name="Beynon J.L."/>
            <person name="Chapman J."/>
            <person name="Damasceno C.M."/>
            <person name="Dorrance A.E."/>
            <person name="Dou D."/>
            <person name="Dickerman A.W."/>
            <person name="Dubchak I.L."/>
            <person name="Garbelotto M."/>
            <person name="Gijzen M."/>
            <person name="Gordon S.G."/>
            <person name="Govers F."/>
            <person name="Grunwald N.J."/>
            <person name="Huang W."/>
            <person name="Ivors K.L."/>
            <person name="Jones R.W."/>
            <person name="Kamoun S."/>
            <person name="Krampis K."/>
            <person name="Lamour K.H."/>
            <person name="Lee M.K."/>
            <person name="McDonald W.H."/>
            <person name="Medina M."/>
            <person name="Meijer H.J."/>
            <person name="Nordberg E.K."/>
            <person name="Maclean D.J."/>
            <person name="Ospina-Giraldo M.D."/>
            <person name="Morris P.F."/>
            <person name="Phuntumart V."/>
            <person name="Putnam N.H."/>
            <person name="Rash S."/>
            <person name="Rose J.K."/>
            <person name="Sakihama Y."/>
            <person name="Salamov A.A."/>
            <person name="Savidor A."/>
            <person name="Scheuring C.F."/>
            <person name="Smith B.M."/>
            <person name="Sobral B.W."/>
            <person name="Terry A."/>
            <person name="Torto-Alalibo T.A."/>
            <person name="Win J."/>
            <person name="Xu Z."/>
            <person name="Zhang H."/>
            <person name="Grigoriev I.V."/>
            <person name="Rokhsar D.S."/>
            <person name="Boore J.L."/>
        </authorList>
    </citation>
    <scope>NUCLEOTIDE SEQUENCE [LARGE SCALE GENOMIC DNA]</scope>
    <source>
        <strain evidence="2 3">P6497</strain>
    </source>
</reference>
<dbReference type="InterPro" id="IPR041588">
    <property type="entry name" value="Integrase_H2C2"/>
</dbReference>
<proteinExistence type="predicted"/>
<dbReference type="InParanoid" id="G4Z9M9"/>
<gene>
    <name evidence="2" type="ORF">PHYSODRAFT_463517</name>
</gene>
<sequence>MATFWWPEMEKETLDYVKACVDCKRAKLHGGKQKYGRIPPTPAANNDKPFDVVHVDLVGPFDGDYYCVTMIERQFRWLELLMQKGKTSKTTALSFE</sequence>